<gene>
    <name evidence="2" type="ORF">PIB30_012627</name>
</gene>
<reference evidence="2 3" key="1">
    <citation type="journal article" date="2023" name="Plants (Basel)">
        <title>Bridging the Gap: Combining Genomics and Transcriptomics Approaches to Understand Stylosanthes scabra, an Orphan Legume from the Brazilian Caatinga.</title>
        <authorList>
            <person name="Ferreira-Neto J.R.C."/>
            <person name="da Silva M.D."/>
            <person name="Binneck E."/>
            <person name="de Melo N.F."/>
            <person name="da Silva R.H."/>
            <person name="de Melo A.L.T.M."/>
            <person name="Pandolfi V."/>
            <person name="Bustamante F.O."/>
            <person name="Brasileiro-Vidal A.C."/>
            <person name="Benko-Iseppon A.M."/>
        </authorList>
    </citation>
    <scope>NUCLEOTIDE SEQUENCE [LARGE SCALE GENOMIC DNA]</scope>
    <source>
        <tissue evidence="2">Leaves</tissue>
    </source>
</reference>
<dbReference type="EMBL" id="JASCZI010241687">
    <property type="protein sequence ID" value="MED6204856.1"/>
    <property type="molecule type" value="Genomic_DNA"/>
</dbReference>
<accession>A0ABU6Y4K5</accession>
<feature type="signal peptide" evidence="1">
    <location>
        <begin position="1"/>
        <end position="32"/>
    </location>
</feature>
<evidence type="ECO:0000313" key="2">
    <source>
        <dbReference type="EMBL" id="MED6204856.1"/>
    </source>
</evidence>
<dbReference type="Proteomes" id="UP001341840">
    <property type="component" value="Unassembled WGS sequence"/>
</dbReference>
<sequence>MGATLAPPWAFSINIGVVIVLLSSSIKGPVGASSSMANVRGYDVIFIELSELEEYDGYGRSRLKSLRRWFHLLLQEFHRLNLFRCLKNTVSLFDFESVLILWLIIDSDNSVVDCWNQTVDEDPDEVLRDSTNASEELHHEQVPQPLKNKIIDICEDEIPKKDMCFESCAEAHAFYRNYAFKGFSHLLILFLIPSLWSENLTYYTSVAYLSGVIADTATGTVEGLRAAERESAIQSFTDRDNMVNSAAAGLVNGALYQATAGPRSAAIAGVFGGITIWSEDLVGSF</sequence>
<proteinExistence type="predicted"/>
<keyword evidence="3" id="KW-1185">Reference proteome</keyword>
<comment type="caution">
    <text evidence="2">The sequence shown here is derived from an EMBL/GenBank/DDBJ whole genome shotgun (WGS) entry which is preliminary data.</text>
</comment>
<keyword evidence="1" id="KW-0732">Signal</keyword>
<organism evidence="2 3">
    <name type="scientific">Stylosanthes scabra</name>
    <dbReference type="NCBI Taxonomy" id="79078"/>
    <lineage>
        <taxon>Eukaryota</taxon>
        <taxon>Viridiplantae</taxon>
        <taxon>Streptophyta</taxon>
        <taxon>Embryophyta</taxon>
        <taxon>Tracheophyta</taxon>
        <taxon>Spermatophyta</taxon>
        <taxon>Magnoliopsida</taxon>
        <taxon>eudicotyledons</taxon>
        <taxon>Gunneridae</taxon>
        <taxon>Pentapetalae</taxon>
        <taxon>rosids</taxon>
        <taxon>fabids</taxon>
        <taxon>Fabales</taxon>
        <taxon>Fabaceae</taxon>
        <taxon>Papilionoideae</taxon>
        <taxon>50 kb inversion clade</taxon>
        <taxon>dalbergioids sensu lato</taxon>
        <taxon>Dalbergieae</taxon>
        <taxon>Pterocarpus clade</taxon>
        <taxon>Stylosanthes</taxon>
    </lineage>
</organism>
<evidence type="ECO:0000256" key="1">
    <source>
        <dbReference type="SAM" id="SignalP"/>
    </source>
</evidence>
<protein>
    <submittedName>
        <fullName evidence="2">Uncharacterized protein</fullName>
    </submittedName>
</protein>
<name>A0ABU6Y4K5_9FABA</name>
<feature type="chain" id="PRO_5045176265" evidence="1">
    <location>
        <begin position="33"/>
        <end position="285"/>
    </location>
</feature>
<evidence type="ECO:0000313" key="3">
    <source>
        <dbReference type="Proteomes" id="UP001341840"/>
    </source>
</evidence>